<accession>A0A1I1NLI0</accession>
<gene>
    <name evidence="1" type="ORF">SAMN05421780_11629</name>
</gene>
<protein>
    <submittedName>
        <fullName evidence="1">Uncharacterized protein</fullName>
    </submittedName>
</protein>
<proteinExistence type="predicted"/>
<feature type="non-terminal residue" evidence="1">
    <location>
        <position position="1"/>
    </location>
</feature>
<dbReference type="RefSeq" id="WP_221405425.1">
    <property type="nucleotide sequence ID" value="NZ_FOLE01000016.1"/>
</dbReference>
<dbReference type="AlphaFoldDB" id="A0A1I1NLI0"/>
<sequence>PPPVAAKPIKTDTAKVRHIAPILVTKPTPAKKVKIQRTPDTLERRRREKATIMKGGKLDFTRNRYDIQKITPRGTIIESSYSFDPETVKAIIVSDTGSLEVVHKTDKELLQQFRRERRKRRWGTVKEFAKYSLSLYGGYKLGKSGLLGFKVNLKF</sequence>
<dbReference type="EMBL" id="FOLE01000016">
    <property type="protein sequence ID" value="SFC98509.1"/>
    <property type="molecule type" value="Genomic_DNA"/>
</dbReference>
<reference evidence="1 2" key="1">
    <citation type="submission" date="2016-10" db="EMBL/GenBank/DDBJ databases">
        <authorList>
            <person name="de Groot N.N."/>
        </authorList>
    </citation>
    <scope>NUCLEOTIDE SEQUENCE [LARGE SCALE GENOMIC DNA]</scope>
    <source>
        <strain evidence="1 2">DSM 6793</strain>
    </source>
</reference>
<organism evidence="1 2">
    <name type="scientific">Flexibacter flexilis DSM 6793</name>
    <dbReference type="NCBI Taxonomy" id="927664"/>
    <lineage>
        <taxon>Bacteria</taxon>
        <taxon>Pseudomonadati</taxon>
        <taxon>Bacteroidota</taxon>
        <taxon>Cytophagia</taxon>
        <taxon>Cytophagales</taxon>
        <taxon>Flexibacteraceae</taxon>
        <taxon>Flexibacter</taxon>
    </lineage>
</organism>
<evidence type="ECO:0000313" key="2">
    <source>
        <dbReference type="Proteomes" id="UP000199514"/>
    </source>
</evidence>
<name>A0A1I1NLI0_9BACT</name>
<dbReference type="Proteomes" id="UP000199514">
    <property type="component" value="Unassembled WGS sequence"/>
</dbReference>
<keyword evidence="2" id="KW-1185">Reference proteome</keyword>
<evidence type="ECO:0000313" key="1">
    <source>
        <dbReference type="EMBL" id="SFC98509.1"/>
    </source>
</evidence>